<dbReference type="InterPro" id="IPR023753">
    <property type="entry name" value="FAD/NAD-binding_dom"/>
</dbReference>
<protein>
    <submittedName>
        <fullName evidence="7">NAD(P)/FAD-dependent oxidoreductase</fullName>
    </submittedName>
</protein>
<feature type="domain" description="FAD/NAD(P)-binding" evidence="6">
    <location>
        <begin position="5"/>
        <end position="315"/>
    </location>
</feature>
<dbReference type="PANTHER" id="PTHR42913">
    <property type="entry name" value="APOPTOSIS-INDUCING FACTOR 1"/>
    <property type="match status" value="1"/>
</dbReference>
<proteinExistence type="inferred from homology"/>
<keyword evidence="8" id="KW-1185">Reference proteome</keyword>
<dbReference type="PRINTS" id="PR00368">
    <property type="entry name" value="FADPNR"/>
</dbReference>
<accession>A0ABP7VIM8</accession>
<keyword evidence="5" id="KW-0560">Oxidoreductase</keyword>
<dbReference type="PANTHER" id="PTHR42913:SF3">
    <property type="entry name" value="64 KDA MITOCHONDRIAL NADH DEHYDROGENASE (EUROFUNG)"/>
    <property type="match status" value="1"/>
</dbReference>
<name>A0ABP7VIM8_9BACI</name>
<comment type="caution">
    <text evidence="7">The sequence shown here is derived from an EMBL/GenBank/DDBJ whole genome shotgun (WGS) entry which is preliminary data.</text>
</comment>
<evidence type="ECO:0000256" key="1">
    <source>
        <dbReference type="ARBA" id="ARBA00001974"/>
    </source>
</evidence>
<comment type="cofactor">
    <cofactor evidence="1">
        <name>FAD</name>
        <dbReference type="ChEBI" id="CHEBI:57692"/>
    </cofactor>
</comment>
<evidence type="ECO:0000256" key="4">
    <source>
        <dbReference type="ARBA" id="ARBA00022827"/>
    </source>
</evidence>
<organism evidence="7 8">
    <name type="scientific">Amphibacillus indicireducens</name>
    <dbReference type="NCBI Taxonomy" id="1076330"/>
    <lineage>
        <taxon>Bacteria</taxon>
        <taxon>Bacillati</taxon>
        <taxon>Bacillota</taxon>
        <taxon>Bacilli</taxon>
        <taxon>Bacillales</taxon>
        <taxon>Bacillaceae</taxon>
        <taxon>Amphibacillus</taxon>
    </lineage>
</organism>
<comment type="similarity">
    <text evidence="2">Belongs to the NADH dehydrogenase family.</text>
</comment>
<dbReference type="EMBL" id="BAABDL010000067">
    <property type="protein sequence ID" value="GAA4068047.1"/>
    <property type="molecule type" value="Genomic_DNA"/>
</dbReference>
<dbReference type="Gene3D" id="3.50.50.100">
    <property type="match status" value="1"/>
</dbReference>
<evidence type="ECO:0000256" key="2">
    <source>
        <dbReference type="ARBA" id="ARBA00005272"/>
    </source>
</evidence>
<evidence type="ECO:0000313" key="7">
    <source>
        <dbReference type="EMBL" id="GAA4068047.1"/>
    </source>
</evidence>
<dbReference type="RefSeq" id="WP_344911449.1">
    <property type="nucleotide sequence ID" value="NZ_BAABDL010000067.1"/>
</dbReference>
<evidence type="ECO:0000259" key="6">
    <source>
        <dbReference type="Pfam" id="PF07992"/>
    </source>
</evidence>
<dbReference type="Pfam" id="PF07992">
    <property type="entry name" value="Pyr_redox_2"/>
    <property type="match status" value="1"/>
</dbReference>
<dbReference type="InterPro" id="IPR036188">
    <property type="entry name" value="FAD/NAD-bd_sf"/>
</dbReference>
<dbReference type="SUPFAM" id="SSF51905">
    <property type="entry name" value="FAD/NAD(P)-binding domain"/>
    <property type="match status" value="2"/>
</dbReference>
<sequence>MTPIKVVILGAGYAGLTAVMKLQKQKTDQPIELTLINKNQYHYQTIWLHRNAVGSHSVEDSTFDLRELLDLSKVNLVQETVTSLDPNQQIVKTEQGSYRYDYLFVGLGSVIDSFQIPGLSEHACSITTLERATQLYERMLTMLDHYRQTAMNRELQVAIGGGGFTGVVLLGELTERLPLICAEKGIDRKKIKLLSIEHESTVLPEFDLELGEYAMQQLEARGVEFRLKTKIKSLTDKSMKIEQSGIVEDIPIDLFVWTAGVKGHPLIEQANFKTTLGRVEVEADLSAPGYSNIFLIGDVAIVRDQTGRAYLPNADIAIQKAKTAVDNLLIKLSGSDQTKAFQFKNRGTIASIGAKDAIGVTAKGQKIFGRAVALLKKLADYQFLYQIGGWKLVRMQLRKRK</sequence>
<evidence type="ECO:0000313" key="8">
    <source>
        <dbReference type="Proteomes" id="UP001501734"/>
    </source>
</evidence>
<dbReference type="Proteomes" id="UP001501734">
    <property type="component" value="Unassembled WGS sequence"/>
</dbReference>
<keyword evidence="3" id="KW-0285">Flavoprotein</keyword>
<dbReference type="InterPro" id="IPR051169">
    <property type="entry name" value="NADH-Q_oxidoreductase"/>
</dbReference>
<evidence type="ECO:0000256" key="5">
    <source>
        <dbReference type="ARBA" id="ARBA00023002"/>
    </source>
</evidence>
<gene>
    <name evidence="7" type="ORF">GCM10022410_12660</name>
</gene>
<keyword evidence="4" id="KW-0274">FAD</keyword>
<evidence type="ECO:0000256" key="3">
    <source>
        <dbReference type="ARBA" id="ARBA00022630"/>
    </source>
</evidence>
<reference evidence="8" key="1">
    <citation type="journal article" date="2019" name="Int. J. Syst. Evol. Microbiol.">
        <title>The Global Catalogue of Microorganisms (GCM) 10K type strain sequencing project: providing services to taxonomists for standard genome sequencing and annotation.</title>
        <authorList>
            <consortium name="The Broad Institute Genomics Platform"/>
            <consortium name="The Broad Institute Genome Sequencing Center for Infectious Disease"/>
            <person name="Wu L."/>
            <person name="Ma J."/>
        </authorList>
    </citation>
    <scope>NUCLEOTIDE SEQUENCE [LARGE SCALE GENOMIC DNA]</scope>
    <source>
        <strain evidence="8">JCM 17250</strain>
    </source>
</reference>